<accession>A0AAV0EFE5</accession>
<dbReference type="AlphaFoldDB" id="A0AAV0EFE5"/>
<dbReference type="InterPro" id="IPR011043">
    <property type="entry name" value="Gal_Oxase/kelch_b-propeller"/>
</dbReference>
<gene>
    <name evidence="2" type="ORF">CEPIT_LOCUS24701</name>
</gene>
<protein>
    <submittedName>
        <fullName evidence="2">Uncharacterized protein</fullName>
    </submittedName>
</protein>
<dbReference type="SUPFAM" id="SSF50965">
    <property type="entry name" value="Galactose oxidase, central domain"/>
    <property type="match status" value="1"/>
</dbReference>
<evidence type="ECO:0000256" key="1">
    <source>
        <dbReference type="SAM" id="MobiDB-lite"/>
    </source>
</evidence>
<proteinExistence type="predicted"/>
<keyword evidence="3" id="KW-1185">Reference proteome</keyword>
<sequence>MPENKGEGALCFSALLVCGDYYHSGEENPRKFFKVTAGDLSNNLLHINKLEPVDVELSFGGGGEDDNVLILAGACRIGSCLYFVGGLRRHDPKYPNYSDEDVTGYHDAFSNSIWCIDTAAATATSTHCLPSLCSTTISCPSNGDPNPRGYVMPLVVPYDGKILIFSERSRDGFKIYDPRLNRFSFRTFSKEILHDREICISYFLWNDPKMPPRKKPLIMFCLLHFSSDTFRLRSYDYELDYWETFDLNFTDTPGRVISTRNCHLIPLEYGSSSLLLIIGRAGIWSLYNMSSKRLVMEELCVPGLPPNEKVPHAFTQECYDGSKIVHLFLNADRGELYVGHFHLIVYAKVRLQSEGDKFSASLLSQCSIETGFYIQSYMFVEDSNESTVMDKKTTEAKKDEQEKDLKKKKTLMV</sequence>
<name>A0AAV0EFE5_9ASTE</name>
<feature type="compositionally biased region" description="Basic and acidic residues" evidence="1">
    <location>
        <begin position="389"/>
        <end position="405"/>
    </location>
</feature>
<feature type="region of interest" description="Disordered" evidence="1">
    <location>
        <begin position="389"/>
        <end position="413"/>
    </location>
</feature>
<comment type="caution">
    <text evidence="2">The sequence shown here is derived from an EMBL/GenBank/DDBJ whole genome shotgun (WGS) entry which is preliminary data.</text>
</comment>
<evidence type="ECO:0000313" key="2">
    <source>
        <dbReference type="EMBL" id="CAH9122751.1"/>
    </source>
</evidence>
<reference evidence="2" key="1">
    <citation type="submission" date="2022-07" db="EMBL/GenBank/DDBJ databases">
        <authorList>
            <person name="Macas J."/>
            <person name="Novak P."/>
            <person name="Neumann P."/>
        </authorList>
    </citation>
    <scope>NUCLEOTIDE SEQUENCE</scope>
</reference>
<organism evidence="2 3">
    <name type="scientific">Cuscuta epithymum</name>
    <dbReference type="NCBI Taxonomy" id="186058"/>
    <lineage>
        <taxon>Eukaryota</taxon>
        <taxon>Viridiplantae</taxon>
        <taxon>Streptophyta</taxon>
        <taxon>Embryophyta</taxon>
        <taxon>Tracheophyta</taxon>
        <taxon>Spermatophyta</taxon>
        <taxon>Magnoliopsida</taxon>
        <taxon>eudicotyledons</taxon>
        <taxon>Gunneridae</taxon>
        <taxon>Pentapetalae</taxon>
        <taxon>asterids</taxon>
        <taxon>lamiids</taxon>
        <taxon>Solanales</taxon>
        <taxon>Convolvulaceae</taxon>
        <taxon>Cuscuteae</taxon>
        <taxon>Cuscuta</taxon>
        <taxon>Cuscuta subgen. Cuscuta</taxon>
    </lineage>
</organism>
<dbReference type="Proteomes" id="UP001152523">
    <property type="component" value="Unassembled WGS sequence"/>
</dbReference>
<evidence type="ECO:0000313" key="3">
    <source>
        <dbReference type="Proteomes" id="UP001152523"/>
    </source>
</evidence>
<dbReference type="EMBL" id="CAMAPF010000927">
    <property type="protein sequence ID" value="CAH9122751.1"/>
    <property type="molecule type" value="Genomic_DNA"/>
</dbReference>